<dbReference type="EMBL" id="JBHUIK010000002">
    <property type="protein sequence ID" value="MFD2214411.1"/>
    <property type="molecule type" value="Genomic_DNA"/>
</dbReference>
<keyword evidence="9" id="KW-1185">Reference proteome</keyword>
<dbReference type="RefSeq" id="WP_247343756.1">
    <property type="nucleotide sequence ID" value="NZ_CP095550.1"/>
</dbReference>
<evidence type="ECO:0000259" key="7">
    <source>
        <dbReference type="SMART" id="SM00861"/>
    </source>
</evidence>
<protein>
    <recommendedName>
        <fullName evidence="6">2-oxoglutarate dehydrogenase E1 component</fullName>
        <ecNumber evidence="6">1.2.4.2</ecNumber>
    </recommendedName>
    <alternativeName>
        <fullName evidence="6">Alpha-ketoglutarate dehydrogenase</fullName>
    </alternativeName>
</protein>
<dbReference type="InterPro" id="IPR023784">
    <property type="entry name" value="2oxoglutarate_DH_E1_bac"/>
</dbReference>
<dbReference type="InterPro" id="IPR001017">
    <property type="entry name" value="DH_E1"/>
</dbReference>
<dbReference type="InterPro" id="IPR011603">
    <property type="entry name" value="2oxoglutarate_DH_E1"/>
</dbReference>
<dbReference type="Pfam" id="PF16870">
    <property type="entry name" value="OxoGdeHyase_C"/>
    <property type="match status" value="1"/>
</dbReference>
<dbReference type="Pfam" id="PF02779">
    <property type="entry name" value="Transket_pyr"/>
    <property type="match status" value="1"/>
</dbReference>
<dbReference type="InterPro" id="IPR031717">
    <property type="entry name" value="ODO-1/KGD_C"/>
</dbReference>
<evidence type="ECO:0000256" key="3">
    <source>
        <dbReference type="ARBA" id="ARBA00023052"/>
    </source>
</evidence>
<dbReference type="PIRSF" id="PIRSF000157">
    <property type="entry name" value="Oxoglu_dh_E1"/>
    <property type="match status" value="1"/>
</dbReference>
<comment type="function">
    <text evidence="6">E1 component of the 2-oxoglutarate dehydrogenase (OGDH) complex which catalyzes the decarboxylation of 2-oxoglutarate, the first step in the conversion of 2-oxoglutarate to succinyl-CoA and CO(2).</text>
</comment>
<evidence type="ECO:0000313" key="9">
    <source>
        <dbReference type="Proteomes" id="UP001597318"/>
    </source>
</evidence>
<comment type="catalytic activity">
    <reaction evidence="5 6">
        <text>N(6)-[(R)-lipoyl]-L-lysyl-[protein] + 2-oxoglutarate + H(+) = N(6)-[(R)-S(8)-succinyldihydrolipoyl]-L-lysyl-[protein] + CO2</text>
        <dbReference type="Rhea" id="RHEA:12188"/>
        <dbReference type="Rhea" id="RHEA-COMP:10474"/>
        <dbReference type="Rhea" id="RHEA-COMP:20092"/>
        <dbReference type="ChEBI" id="CHEBI:15378"/>
        <dbReference type="ChEBI" id="CHEBI:16526"/>
        <dbReference type="ChEBI" id="CHEBI:16810"/>
        <dbReference type="ChEBI" id="CHEBI:83099"/>
        <dbReference type="ChEBI" id="CHEBI:83120"/>
        <dbReference type="EC" id="1.2.4.2"/>
    </reaction>
</comment>
<dbReference type="NCBIfam" id="NF008907">
    <property type="entry name" value="PRK12270.1"/>
    <property type="match status" value="1"/>
</dbReference>
<proteinExistence type="inferred from homology"/>
<sequence length="944" mass="106894">MAQGNSKKNFPWEDFHGPNLGYVMEQYDQYKLDPNSIDIELKEIFDTWGSPSITTKDTTKSAENETISTDKMKKVAEAVRLVTNIRRYGHLNAAIYPFEDRNEKNEFLRLEEYDLTEEDLKDIPVNLLCEDAPAHVTNGLEAYQYLKEVYKRTIAFEFSHVHNYEEKTWLVKMVESGAIFENLSKEKRISILKRLTEVEGFEQFLHRTFVGQKRFSIEGLDMLVPVLDELISNAVQAGTDTINIGMAHRGRLSVLAHVLGKPYEIIFSEFQHAPNKELVPSEGSIGINYGWSGDVKYHLGANKQIKDESTVRAKVTLANNPSHLEFIDPIVEGYTRAAQETRTEKGYPKQNENNAMAILIHGDAAFPGEGIVAETLNLNKLTGYQTGGTIHIIANNMIGFTTESRDSRSTTYASDLAKGYEIPIVHVNADDPEACIAAVFIAMEYRNKFKSDFLIDLIGYRRFGHNEMDEPSMTQPKLYEKVRKHPTVRELYAKSLQGGGIVKPEDVEKISDEVQTVLEKAYQKVPDKKVAQKHEIQLPEFVNSGLPKLKTAVDKDKLLQLNDELVKWPESFNVFSKLQRILERRAKALKEDGKVEWALGEALAFASILTDGTPIRLTGQDSQRGTFAQRHIVLHDVDTGEFYSPLHRLDDAKASFAIHNSPLSEGSVIGFEYGYNVFAPETLVLWEAQYGDFANAAQVFFDQFIAAGRAKWGQKSGLVMLLPHGFEGQGPEHSSARLERFLQLAAEDSWQVANLTSASQYFHILRRQADLLKREEVRPLVIMTPKSLLRNPQTVSDLNELCEGEFKPVIEQPGLGTSPEKVKRLLLCTGKVATDLTDKLNTIEGDLDWVHMLRVEELYPFPKTIITSILDRLPALEEIVWVQEEPQNMGAWTFIDSKLREIAPEGVPVNYIGRRRRQSPAEGDPNIHKKDQERIVTEALTWNK</sequence>
<dbReference type="Gene3D" id="3.40.50.12470">
    <property type="match status" value="1"/>
</dbReference>
<dbReference type="EC" id="1.2.4.2" evidence="6"/>
<dbReference type="PANTHER" id="PTHR23152:SF4">
    <property type="entry name" value="2-OXOADIPATE DEHYDROGENASE COMPLEX COMPONENT E1"/>
    <property type="match status" value="1"/>
</dbReference>
<evidence type="ECO:0000256" key="1">
    <source>
        <dbReference type="ARBA" id="ARBA00001964"/>
    </source>
</evidence>
<dbReference type="Gene3D" id="3.40.50.11610">
    <property type="entry name" value="Multifunctional 2-oxoglutarate metabolism enzyme, C-terminal domain"/>
    <property type="match status" value="1"/>
</dbReference>
<reference evidence="9" key="1">
    <citation type="journal article" date="2019" name="Int. J. Syst. Evol. Microbiol.">
        <title>The Global Catalogue of Microorganisms (GCM) 10K type strain sequencing project: providing services to taxonomists for standard genome sequencing and annotation.</title>
        <authorList>
            <consortium name="The Broad Institute Genomics Platform"/>
            <consortium name="The Broad Institute Genome Sequencing Center for Infectious Disease"/>
            <person name="Wu L."/>
            <person name="Ma J."/>
        </authorList>
    </citation>
    <scope>NUCLEOTIDE SEQUENCE [LARGE SCALE GENOMIC DNA]</scope>
    <source>
        <strain evidence="9">CGMCC 1.15474</strain>
    </source>
</reference>
<organism evidence="8 9">
    <name type="scientific">Metabacillus endolithicus</name>
    <dbReference type="NCBI Taxonomy" id="1535204"/>
    <lineage>
        <taxon>Bacteria</taxon>
        <taxon>Bacillati</taxon>
        <taxon>Bacillota</taxon>
        <taxon>Bacilli</taxon>
        <taxon>Bacillales</taxon>
        <taxon>Bacillaceae</taxon>
        <taxon>Metabacillus</taxon>
    </lineage>
</organism>
<accession>A0ABW5BXS9</accession>
<evidence type="ECO:0000256" key="6">
    <source>
        <dbReference type="HAMAP-Rule" id="MF_01169"/>
    </source>
</evidence>
<dbReference type="NCBIfam" id="NF006914">
    <property type="entry name" value="PRK09404.1"/>
    <property type="match status" value="1"/>
</dbReference>
<dbReference type="HAMAP" id="MF_01169">
    <property type="entry name" value="SucA_OdhA"/>
    <property type="match status" value="1"/>
</dbReference>
<evidence type="ECO:0000256" key="5">
    <source>
        <dbReference type="ARBA" id="ARBA00051911"/>
    </source>
</evidence>
<dbReference type="SUPFAM" id="SSF52518">
    <property type="entry name" value="Thiamin diphosphate-binding fold (THDP-binding)"/>
    <property type="match status" value="2"/>
</dbReference>
<name>A0ABW5BXS9_9BACI</name>
<comment type="caution">
    <text evidence="8">The sequence shown here is derived from an EMBL/GenBank/DDBJ whole genome shotgun (WGS) entry which is preliminary data.</text>
</comment>
<dbReference type="InterPro" id="IPR042179">
    <property type="entry name" value="KGD_C_sf"/>
</dbReference>
<dbReference type="Gene3D" id="3.40.50.970">
    <property type="match status" value="1"/>
</dbReference>
<dbReference type="CDD" id="cd02016">
    <property type="entry name" value="TPP_E1_OGDC_like"/>
    <property type="match status" value="1"/>
</dbReference>
<dbReference type="PANTHER" id="PTHR23152">
    <property type="entry name" value="2-OXOGLUTARATE DEHYDROGENASE"/>
    <property type="match status" value="1"/>
</dbReference>
<dbReference type="InterPro" id="IPR029061">
    <property type="entry name" value="THDP-binding"/>
</dbReference>
<evidence type="ECO:0000313" key="8">
    <source>
        <dbReference type="EMBL" id="MFD2214411.1"/>
    </source>
</evidence>
<dbReference type="InterPro" id="IPR005475">
    <property type="entry name" value="Transketolase-like_Pyr-bd"/>
</dbReference>
<dbReference type="Proteomes" id="UP001597318">
    <property type="component" value="Unassembled WGS sequence"/>
</dbReference>
<dbReference type="GO" id="GO:0004591">
    <property type="term" value="F:oxoglutarate dehydrogenase (succinyl-transferring) activity"/>
    <property type="evidence" value="ECO:0007669"/>
    <property type="project" value="UniProtKB-EC"/>
</dbReference>
<comment type="similarity">
    <text evidence="6">Belongs to the alpha-ketoglutarate dehydrogenase family.</text>
</comment>
<dbReference type="NCBIfam" id="TIGR00239">
    <property type="entry name" value="2oxo_dh_E1"/>
    <property type="match status" value="1"/>
</dbReference>
<evidence type="ECO:0000256" key="2">
    <source>
        <dbReference type="ARBA" id="ARBA00023002"/>
    </source>
</evidence>
<keyword evidence="2 6" id="KW-0560">Oxidoreductase</keyword>
<feature type="domain" description="Transketolase-like pyrimidine-binding" evidence="7">
    <location>
        <begin position="595"/>
        <end position="791"/>
    </location>
</feature>
<keyword evidence="4 6" id="KW-0324">Glycolysis</keyword>
<comment type="cofactor">
    <cofactor evidence="1 6">
        <name>thiamine diphosphate</name>
        <dbReference type="ChEBI" id="CHEBI:58937"/>
    </cofactor>
</comment>
<keyword evidence="3 6" id="KW-0786">Thiamine pyrophosphate</keyword>
<dbReference type="SMART" id="SM00861">
    <property type="entry name" value="Transket_pyr"/>
    <property type="match status" value="1"/>
</dbReference>
<evidence type="ECO:0000256" key="4">
    <source>
        <dbReference type="ARBA" id="ARBA00023152"/>
    </source>
</evidence>
<dbReference type="Pfam" id="PF00676">
    <property type="entry name" value="E1_dh"/>
    <property type="match status" value="1"/>
</dbReference>
<gene>
    <name evidence="8" type="primary">sucA</name>
    <name evidence="6" type="synonym">odhA</name>
    <name evidence="8" type="ORF">ACFSKK_12030</name>
</gene>
<comment type="subunit">
    <text evidence="6">Homodimer. Part of the 2-oxoglutarate dehydrogenase (OGDH) complex composed of E1 (2-oxoglutarate dehydrogenase), E2 (dihydrolipoamide succinyltransferase) and E3 (dihydrolipoamide dehydrogenase); the complex contains multiple copies of the three enzymatic components (E1, E2 and E3).</text>
</comment>